<reference evidence="1" key="1">
    <citation type="submission" date="2021-05" db="EMBL/GenBank/DDBJ databases">
        <authorList>
            <person name="Alioto T."/>
            <person name="Alioto T."/>
            <person name="Gomez Garrido J."/>
        </authorList>
    </citation>
    <scope>NUCLEOTIDE SEQUENCE</scope>
</reference>
<organism evidence="1">
    <name type="scientific">Culex pipiens</name>
    <name type="common">House mosquito</name>
    <dbReference type="NCBI Taxonomy" id="7175"/>
    <lineage>
        <taxon>Eukaryota</taxon>
        <taxon>Metazoa</taxon>
        <taxon>Ecdysozoa</taxon>
        <taxon>Arthropoda</taxon>
        <taxon>Hexapoda</taxon>
        <taxon>Insecta</taxon>
        <taxon>Pterygota</taxon>
        <taxon>Neoptera</taxon>
        <taxon>Endopterygota</taxon>
        <taxon>Diptera</taxon>
        <taxon>Nematocera</taxon>
        <taxon>Culicoidea</taxon>
        <taxon>Culicidae</taxon>
        <taxon>Culicinae</taxon>
        <taxon>Culicini</taxon>
        <taxon>Culex</taxon>
        <taxon>Culex</taxon>
    </lineage>
</organism>
<name>A0A8D8D433_CULPI</name>
<protein>
    <submittedName>
        <fullName evidence="1">(northern house mosquito) hypothetical protein</fullName>
    </submittedName>
</protein>
<evidence type="ECO:0000313" key="1">
    <source>
        <dbReference type="EMBL" id="CAG6503959.1"/>
    </source>
</evidence>
<dbReference type="EMBL" id="HBUE01253531">
    <property type="protein sequence ID" value="CAG6555233.1"/>
    <property type="molecule type" value="Transcribed_RNA"/>
</dbReference>
<dbReference type="EMBL" id="HBUE01148586">
    <property type="protein sequence ID" value="CAG6503959.1"/>
    <property type="molecule type" value="Transcribed_RNA"/>
</dbReference>
<accession>A0A8D8D433</accession>
<dbReference type="AlphaFoldDB" id="A0A8D8D433"/>
<proteinExistence type="predicted"/>
<sequence>MHRTPVKLSICRYRRESTDYEFGFHHHLWSMEENQSMDLSMTEAGQQQQQFTRPGFMALEIHFFTGIHGSRSRSTMNSRRAAAIARGKRKSLVINLISSTEVP</sequence>